<comment type="caution">
    <text evidence="1">The sequence shown here is derived from an EMBL/GenBank/DDBJ whole genome shotgun (WGS) entry which is preliminary data.</text>
</comment>
<accession>A0ACC2W428</accession>
<protein>
    <submittedName>
        <fullName evidence="1">Uncharacterized protein</fullName>
    </submittedName>
</protein>
<sequence>MPNNKRHTIKQLQGKGKDKVHPGSRKANQLDRISLRTEKLVHSGRQRKITRVTKLGRPLFFIAHVNSVTPLTLDQLKSLIADSYLTRNNEELAAELAARRPGRPKQAKLAALEAQIAQEAAEYASGLAVPDLTDERTCRLIWHWIEHGTRVTKTHVELLRIVRVTPDATEVVLAKEGKDTLLSVNIGRDGVEEKDEEESEEMQVE</sequence>
<name>A0ACC2W428_9TREE</name>
<dbReference type="EMBL" id="JASBWT010000003">
    <property type="protein sequence ID" value="KAJ9106213.1"/>
    <property type="molecule type" value="Genomic_DNA"/>
</dbReference>
<gene>
    <name evidence="1" type="ORF">QFC21_001357</name>
</gene>
<organism evidence="1 2">
    <name type="scientific">Naganishia friedmannii</name>
    <dbReference type="NCBI Taxonomy" id="89922"/>
    <lineage>
        <taxon>Eukaryota</taxon>
        <taxon>Fungi</taxon>
        <taxon>Dikarya</taxon>
        <taxon>Basidiomycota</taxon>
        <taxon>Agaricomycotina</taxon>
        <taxon>Tremellomycetes</taxon>
        <taxon>Filobasidiales</taxon>
        <taxon>Filobasidiaceae</taxon>
        <taxon>Naganishia</taxon>
    </lineage>
</organism>
<evidence type="ECO:0000313" key="1">
    <source>
        <dbReference type="EMBL" id="KAJ9106213.1"/>
    </source>
</evidence>
<reference evidence="1" key="1">
    <citation type="submission" date="2023-04" db="EMBL/GenBank/DDBJ databases">
        <title>Draft Genome sequencing of Naganishia species isolated from polar environments using Oxford Nanopore Technology.</title>
        <authorList>
            <person name="Leo P."/>
            <person name="Venkateswaran K."/>
        </authorList>
    </citation>
    <scope>NUCLEOTIDE SEQUENCE</scope>
    <source>
        <strain evidence="1">MNA-CCFEE 5423</strain>
    </source>
</reference>
<dbReference type="Proteomes" id="UP001227268">
    <property type="component" value="Unassembled WGS sequence"/>
</dbReference>
<keyword evidence="2" id="KW-1185">Reference proteome</keyword>
<proteinExistence type="predicted"/>
<evidence type="ECO:0000313" key="2">
    <source>
        <dbReference type="Proteomes" id="UP001227268"/>
    </source>
</evidence>